<evidence type="ECO:0000256" key="1">
    <source>
        <dbReference type="ARBA" id="ARBA00022723"/>
    </source>
</evidence>
<evidence type="ECO:0000256" key="2">
    <source>
        <dbReference type="ARBA" id="ARBA00022771"/>
    </source>
</evidence>
<evidence type="ECO:0000256" key="3">
    <source>
        <dbReference type="ARBA" id="ARBA00022833"/>
    </source>
</evidence>
<evidence type="ECO:0000259" key="6">
    <source>
        <dbReference type="PROSITE" id="PS50808"/>
    </source>
</evidence>
<dbReference type="Pfam" id="PF02892">
    <property type="entry name" value="zf-BED"/>
    <property type="match status" value="1"/>
</dbReference>
<dbReference type="EMBL" id="CP049004">
    <property type="protein sequence ID" value="QID85137.1"/>
    <property type="molecule type" value="Genomic_DNA"/>
</dbReference>
<dbReference type="OrthoDB" id="4067948at2759"/>
<dbReference type="PROSITE" id="PS50808">
    <property type="entry name" value="ZF_BED"/>
    <property type="match status" value="1"/>
</dbReference>
<keyword evidence="8" id="KW-1185">Reference proteome</keyword>
<organism evidence="7 8">
    <name type="scientific">Saccharomyces pastorianus</name>
    <name type="common">Lager yeast</name>
    <name type="synonym">Saccharomyces cerevisiae x Saccharomyces eubayanus</name>
    <dbReference type="NCBI Taxonomy" id="27292"/>
    <lineage>
        <taxon>Eukaryota</taxon>
        <taxon>Fungi</taxon>
        <taxon>Dikarya</taxon>
        <taxon>Ascomycota</taxon>
        <taxon>Saccharomycotina</taxon>
        <taxon>Saccharomycetes</taxon>
        <taxon>Saccharomycetales</taxon>
        <taxon>Saccharomycetaceae</taxon>
        <taxon>Saccharomyces</taxon>
    </lineage>
</organism>
<proteinExistence type="predicted"/>
<dbReference type="InterPro" id="IPR003656">
    <property type="entry name" value="Znf_BED"/>
</dbReference>
<dbReference type="Proteomes" id="UP000501346">
    <property type="component" value="Chromosome SeVII-ScVII"/>
</dbReference>
<accession>A0A6C1E8W1</accession>
<gene>
    <name evidence="7" type="primary">ENV11_2</name>
    <name evidence="7" type="ORF">GRS66_007690</name>
</gene>
<keyword evidence="2 4" id="KW-0863">Zinc-finger</keyword>
<protein>
    <submittedName>
        <fullName evidence="7">Late endosome and vacuole interface protein 11</fullName>
    </submittedName>
</protein>
<dbReference type="GO" id="GO:0003677">
    <property type="term" value="F:DNA binding"/>
    <property type="evidence" value="ECO:0007669"/>
    <property type="project" value="InterPro"/>
</dbReference>
<evidence type="ECO:0000256" key="5">
    <source>
        <dbReference type="SAM" id="MobiDB-lite"/>
    </source>
</evidence>
<feature type="domain" description="BED-type" evidence="6">
    <location>
        <begin position="87"/>
        <end position="141"/>
    </location>
</feature>
<dbReference type="AlphaFoldDB" id="A0A6C1E8W1"/>
<keyword evidence="1" id="KW-0479">Metal-binding</keyword>
<dbReference type="SMART" id="SM00614">
    <property type="entry name" value="ZnF_BED"/>
    <property type="match status" value="1"/>
</dbReference>
<evidence type="ECO:0000313" key="8">
    <source>
        <dbReference type="Proteomes" id="UP000501346"/>
    </source>
</evidence>
<feature type="compositionally biased region" description="Acidic residues" evidence="5">
    <location>
        <begin position="40"/>
        <end position="51"/>
    </location>
</feature>
<keyword evidence="3" id="KW-0862">Zinc</keyword>
<sequence>MNTTLGDLHEDLVTLEDNEIIDTTEHSTHSSSQSTSHGEEENEEGGIEDVETIEKDGSKRLLKKIHPEDEIVNDGSNIWIPVQMLKKNIAKFWSHFLAIDKELTRVKCKHCGEVLTRNDPSLTKTFRFHIKSKHNISANKNFYSMNFTVRNSILTDSNSHARNSLQPNYRSLTFNSNSIRKCYDINKLQNNTFLSFPRLIAIIIASEGLPLNFSEIESFKFLVSKFHKTPPLTTTLIKESVMELSNSIDELIRRSASKSDASLPVNIQLSDTKNSDFPVYLQYTEDIRAQLTSLNLSSLVSLNFTELDKTRSLFSLQVFDNTNKVSKILPLSIFVRKGMDIDINAWEDQLNIIYSKFSGLRESVISLTLPKNYYAKVLENGYSENPTFDTRNLKSVTYHACIVTELLHCFLQPFFNMPTESLLSSFSFVKESHPPNSLLDSLTDFSCLDISSTVLGKISSLIEEININDSLKSDFILYCNDYTQSNCNELTSILSFDCSSYSTLQNNLENFVNLVPFFKSINSHLKNESLTDSDFRLIITVEETLKTFEQAIEYFASSAPLKFTHTLVFIISLETYLAEIIRNSTFAKAKRPFEKILSKISKVKELYLHDDVNLIGAFLYPSIFQNKNLLIEIFDTISINKIIDKVTKIALKYLQKFINITNFQSSNNCKNDGPNFREKLISDYETIFMNGSQEIEFLNNVKVSLPESEDLLFSQIIRDDLLRYINRITHELPNAYHDYLNENDISFDGSHFTKIELPEENISDSEEWQLTPMEEIFDIHIPISDTIWNNYINDGNGIEIVNILLRLISVNSASSIRSELSFLHKASQHFDNELYEERIKIKILNSQYNLENIDFNSGSIFDTCQ</sequence>
<name>A0A6C1E8W1_SACPS</name>
<dbReference type="GO" id="GO:0008270">
    <property type="term" value="F:zinc ion binding"/>
    <property type="evidence" value="ECO:0007669"/>
    <property type="project" value="UniProtKB-KW"/>
</dbReference>
<feature type="region of interest" description="Disordered" evidence="5">
    <location>
        <begin position="24"/>
        <end position="51"/>
    </location>
</feature>
<evidence type="ECO:0000256" key="4">
    <source>
        <dbReference type="PROSITE-ProRule" id="PRU00027"/>
    </source>
</evidence>
<reference evidence="7 8" key="1">
    <citation type="journal article" date="2019" name="BMC Genomics">
        <title>Chromosome level assembly and comparative genome analysis confirm lager-brewing yeasts originated from a single hybridization.</title>
        <authorList>
            <person name="Salazar A.N."/>
            <person name="Gorter de Vries A.R."/>
            <person name="van den Broek M."/>
            <person name="Brouwers N."/>
            <person name="de la Torre Cortes P."/>
            <person name="Kuijpers N.G.A."/>
            <person name="Daran J.G."/>
            <person name="Abeel T."/>
        </authorList>
    </citation>
    <scope>NUCLEOTIDE SEQUENCE [LARGE SCALE GENOMIC DNA]</scope>
    <source>
        <strain evidence="7 8">CBS 1483</strain>
    </source>
</reference>
<evidence type="ECO:0000313" key="7">
    <source>
        <dbReference type="EMBL" id="QID85137.1"/>
    </source>
</evidence>